<sequence length="95" mass="10390">MGPEGQPIAQSNNIWMGLDRHSQVVLPGCLSPPRNWKALCCQPDFRDRGSSPSLQIEWSMMPSKENPADIGSRGIGNPKEICQTLSSDGGRAYFS</sequence>
<evidence type="ECO:0000313" key="1">
    <source>
        <dbReference type="EMBL" id="KAF8794001.1"/>
    </source>
</evidence>
<dbReference type="Proteomes" id="UP000807504">
    <property type="component" value="Unassembled WGS sequence"/>
</dbReference>
<name>A0A8T0FSD4_ARGBR</name>
<dbReference type="EMBL" id="JABXBU010000002">
    <property type="protein sequence ID" value="KAF8794001.1"/>
    <property type="molecule type" value="Genomic_DNA"/>
</dbReference>
<keyword evidence="2" id="KW-1185">Reference proteome</keyword>
<accession>A0A8T0FSD4</accession>
<organism evidence="1 2">
    <name type="scientific">Argiope bruennichi</name>
    <name type="common">Wasp spider</name>
    <name type="synonym">Aranea bruennichi</name>
    <dbReference type="NCBI Taxonomy" id="94029"/>
    <lineage>
        <taxon>Eukaryota</taxon>
        <taxon>Metazoa</taxon>
        <taxon>Ecdysozoa</taxon>
        <taxon>Arthropoda</taxon>
        <taxon>Chelicerata</taxon>
        <taxon>Arachnida</taxon>
        <taxon>Araneae</taxon>
        <taxon>Araneomorphae</taxon>
        <taxon>Entelegynae</taxon>
        <taxon>Araneoidea</taxon>
        <taxon>Araneidae</taxon>
        <taxon>Argiope</taxon>
    </lineage>
</organism>
<comment type="caution">
    <text evidence="1">The sequence shown here is derived from an EMBL/GenBank/DDBJ whole genome shotgun (WGS) entry which is preliminary data.</text>
</comment>
<evidence type="ECO:0000313" key="2">
    <source>
        <dbReference type="Proteomes" id="UP000807504"/>
    </source>
</evidence>
<reference evidence="1" key="1">
    <citation type="journal article" date="2020" name="bioRxiv">
        <title>Chromosome-level reference genome of the European wasp spider Argiope bruennichi: a resource for studies on range expansion and evolutionary adaptation.</title>
        <authorList>
            <person name="Sheffer M.M."/>
            <person name="Hoppe A."/>
            <person name="Krehenwinkel H."/>
            <person name="Uhl G."/>
            <person name="Kuss A.W."/>
            <person name="Jensen L."/>
            <person name="Jensen C."/>
            <person name="Gillespie R.G."/>
            <person name="Hoff K.J."/>
            <person name="Prost S."/>
        </authorList>
    </citation>
    <scope>NUCLEOTIDE SEQUENCE</scope>
</reference>
<dbReference type="AlphaFoldDB" id="A0A8T0FSD4"/>
<proteinExistence type="predicted"/>
<reference evidence="1" key="2">
    <citation type="submission" date="2020-06" db="EMBL/GenBank/DDBJ databases">
        <authorList>
            <person name="Sheffer M."/>
        </authorList>
    </citation>
    <scope>NUCLEOTIDE SEQUENCE</scope>
</reference>
<protein>
    <submittedName>
        <fullName evidence="1">Uncharacterized protein</fullName>
    </submittedName>
</protein>
<gene>
    <name evidence="1" type="ORF">HNY73_002026</name>
</gene>